<evidence type="ECO:0000313" key="7">
    <source>
        <dbReference type="Proteomes" id="UP000254601"/>
    </source>
</evidence>
<dbReference type="GO" id="GO:0015920">
    <property type="term" value="P:lipopolysaccharide transport"/>
    <property type="evidence" value="ECO:0007669"/>
    <property type="project" value="InterPro"/>
</dbReference>
<keyword evidence="3" id="KW-0574">Periplasm</keyword>
<dbReference type="GO" id="GO:0009279">
    <property type="term" value="C:cell outer membrane"/>
    <property type="evidence" value="ECO:0007669"/>
    <property type="project" value="TreeGrafter"/>
</dbReference>
<dbReference type="AlphaFoldDB" id="A0A380MVE2"/>
<dbReference type="OrthoDB" id="9795964at2"/>
<evidence type="ECO:0000259" key="5">
    <source>
        <dbReference type="Pfam" id="PF03968"/>
    </source>
</evidence>
<feature type="domain" description="Organic solvent tolerance-like N-terminal" evidence="5">
    <location>
        <begin position="31"/>
        <end position="138"/>
    </location>
</feature>
<keyword evidence="1" id="KW-0813">Transport</keyword>
<dbReference type="NCBIfam" id="TIGR03002">
    <property type="entry name" value="outer_YhbN_LptA"/>
    <property type="match status" value="1"/>
</dbReference>
<dbReference type="GO" id="GO:0017089">
    <property type="term" value="F:glycolipid transfer activity"/>
    <property type="evidence" value="ECO:0007669"/>
    <property type="project" value="TreeGrafter"/>
</dbReference>
<name>A0A380MVE2_9GAMM</name>
<accession>A0A380MVE2</accession>
<organism evidence="6 7">
    <name type="scientific">Suttonella ornithocola</name>
    <dbReference type="NCBI Taxonomy" id="279832"/>
    <lineage>
        <taxon>Bacteria</taxon>
        <taxon>Pseudomonadati</taxon>
        <taxon>Pseudomonadota</taxon>
        <taxon>Gammaproteobacteria</taxon>
        <taxon>Cardiobacteriales</taxon>
        <taxon>Cardiobacteriaceae</taxon>
        <taxon>Suttonella</taxon>
    </lineage>
</organism>
<proteinExistence type="predicted"/>
<evidence type="ECO:0000256" key="2">
    <source>
        <dbReference type="ARBA" id="ARBA00022729"/>
    </source>
</evidence>
<keyword evidence="2 4" id="KW-0732">Signal</keyword>
<evidence type="ECO:0000256" key="3">
    <source>
        <dbReference type="ARBA" id="ARBA00022764"/>
    </source>
</evidence>
<dbReference type="GO" id="GO:0030288">
    <property type="term" value="C:outer membrane-bounded periplasmic space"/>
    <property type="evidence" value="ECO:0007669"/>
    <property type="project" value="TreeGrafter"/>
</dbReference>
<dbReference type="Pfam" id="PF03968">
    <property type="entry name" value="LptD_N"/>
    <property type="match status" value="1"/>
</dbReference>
<evidence type="ECO:0000256" key="4">
    <source>
        <dbReference type="SAM" id="SignalP"/>
    </source>
</evidence>
<dbReference type="RefSeq" id="WP_072576034.1">
    <property type="nucleotide sequence ID" value="NZ_LWHB01000045.1"/>
</dbReference>
<protein>
    <submittedName>
        <fullName evidence="6">Lipopolysaccharide export system protein lptA</fullName>
    </submittedName>
</protein>
<reference evidence="6 7" key="1">
    <citation type="submission" date="2018-06" db="EMBL/GenBank/DDBJ databases">
        <authorList>
            <consortium name="Pathogen Informatics"/>
            <person name="Doyle S."/>
        </authorList>
    </citation>
    <scope>NUCLEOTIDE SEQUENCE [LARGE SCALE GENOMIC DNA]</scope>
    <source>
        <strain evidence="6 7">NCTC13337</strain>
    </source>
</reference>
<dbReference type="InterPro" id="IPR005653">
    <property type="entry name" value="OstA-like_N"/>
</dbReference>
<keyword evidence="7" id="KW-1185">Reference proteome</keyword>
<dbReference type="Proteomes" id="UP000254601">
    <property type="component" value="Unassembled WGS sequence"/>
</dbReference>
<dbReference type="PANTHER" id="PTHR36504">
    <property type="entry name" value="LIPOPOLYSACCHARIDE EXPORT SYSTEM PROTEIN LPTA"/>
    <property type="match status" value="1"/>
</dbReference>
<dbReference type="Gene3D" id="2.60.450.10">
    <property type="entry name" value="Lipopolysaccharide (LPS) transport protein A like domain"/>
    <property type="match status" value="1"/>
</dbReference>
<gene>
    <name evidence="6" type="primary">lptA</name>
    <name evidence="6" type="ORF">NCTC13337_01265</name>
</gene>
<feature type="chain" id="PRO_5016995627" evidence="4">
    <location>
        <begin position="19"/>
        <end position="154"/>
    </location>
</feature>
<sequence length="154" mass="17059">MRLLISLILMLLIPLSAAQTNNPQKLPISLTADSGEYDANADKATYTGNVVITQGEMKLTGDKVVISIKDGEVTMIESWGNLATFHYAPANEPPIDGKAKYLKYTIATSTVDMDKNAWVKQQKNETRAEHLSYNLKAEKIKGQRVNMTLFPKSN</sequence>
<evidence type="ECO:0000256" key="1">
    <source>
        <dbReference type="ARBA" id="ARBA00022448"/>
    </source>
</evidence>
<dbReference type="InterPro" id="IPR052037">
    <property type="entry name" value="LPS_export_LptA"/>
</dbReference>
<evidence type="ECO:0000313" key="6">
    <source>
        <dbReference type="EMBL" id="SUO95367.1"/>
    </source>
</evidence>
<feature type="signal peptide" evidence="4">
    <location>
        <begin position="1"/>
        <end position="18"/>
    </location>
</feature>
<dbReference type="GO" id="GO:0001530">
    <property type="term" value="F:lipopolysaccharide binding"/>
    <property type="evidence" value="ECO:0007669"/>
    <property type="project" value="InterPro"/>
</dbReference>
<dbReference type="EMBL" id="UHIC01000001">
    <property type="protein sequence ID" value="SUO95367.1"/>
    <property type="molecule type" value="Genomic_DNA"/>
</dbReference>
<dbReference type="PANTHER" id="PTHR36504:SF1">
    <property type="entry name" value="LIPOPOLYSACCHARIDE EXPORT SYSTEM PROTEIN LPTA"/>
    <property type="match status" value="1"/>
</dbReference>
<dbReference type="InterPro" id="IPR014340">
    <property type="entry name" value="LptA"/>
</dbReference>